<evidence type="ECO:0000313" key="5">
    <source>
        <dbReference type="Proteomes" id="UP000676565"/>
    </source>
</evidence>
<evidence type="ECO:0000256" key="1">
    <source>
        <dbReference type="SAM" id="Coils"/>
    </source>
</evidence>
<dbReference type="Proteomes" id="UP000676565">
    <property type="component" value="Unassembled WGS sequence"/>
</dbReference>
<evidence type="ECO:0000313" key="4">
    <source>
        <dbReference type="EMBL" id="MBP3961011.1"/>
    </source>
</evidence>
<keyword evidence="5" id="KW-1185">Reference proteome</keyword>
<feature type="region of interest" description="Disordered" evidence="2">
    <location>
        <begin position="1"/>
        <end position="27"/>
    </location>
</feature>
<keyword evidence="1" id="KW-0175">Coiled coil</keyword>
<evidence type="ECO:0000256" key="3">
    <source>
        <dbReference type="SAM" id="Phobius"/>
    </source>
</evidence>
<comment type="caution">
    <text evidence="4">The sequence shown here is derived from an EMBL/GenBank/DDBJ whole genome shotgun (WGS) entry which is preliminary data.</text>
</comment>
<keyword evidence="3" id="KW-0472">Membrane</keyword>
<dbReference type="SUPFAM" id="SSF111369">
    <property type="entry name" value="HlyD-like secretion proteins"/>
    <property type="match status" value="1"/>
</dbReference>
<sequence length="742" mass="82638">MSTTPTAAPAPAPQSSGGGDDAKSKYARQIEDAFESAGKLSGSALPPTDFYQQFLNRTLSAIDAPAGAVWLRTPQGFLQLACQENFEKMGLDARRGGRQCHNEVLRQVFQAAPPRPVLLEPNGRMAPGPGEPGPVPPANLTDHFALFAPIVTPDKQPLGILEVFQDATHDPRMYPTFLNYTFQMAGYASQYHSFSNARVAAGVEKTYAQVESFSRQIHGSLNPTEVAYHVANEGRKLIECDRLCVGIRHDRSRVTVEAVSGADVVEKASTHVRRLRLLMEAVLQWGEALNFKGEKDPGLPPAVARALDDYLHESQPKLLIVQPCRDEREKDTAKPARAVLVMECFNPPEQTEALMQRLEIVTKHAAPALYNAAELRRVPLKFLWWPIAKVQEGVGGKRRFIAGGIALLVAILIGVMAAPPSVPPFGAQLRMDAKGQMQPVELAKIYPTREGVVRDIRAKPGQQITPGFEIVSLDSKDLREEQERAFGELREANADIETMAQALQASNLRDEDKNNYLGKKKLAELRHAKALTDLKSWDDLFNGGKTNTKGHFRALAPKFDTKVARAAPNARWTVLNDDRRESLLGRTMRTSEEMLRVGYLEGPWHVELKIPQRNVGQVLKAFADPKMHEVENDPIKGPRKYLDVDVLLRTEGDTSYRGRLYRDDIAAEAVPNKNEHDENEPVVTAYVKLNVAGIPEGQWVPRDLFITGLEVSTRIRCGKHAIGYTLFHGVWEWFYEKVVFFF</sequence>
<reference evidence="4 5" key="1">
    <citation type="submission" date="2021-04" db="EMBL/GenBank/DDBJ databases">
        <authorList>
            <person name="Ivanova A."/>
        </authorList>
    </citation>
    <scope>NUCLEOTIDE SEQUENCE [LARGE SCALE GENOMIC DNA]</scope>
    <source>
        <strain evidence="4 5">G18</strain>
    </source>
</reference>
<feature type="transmembrane region" description="Helical" evidence="3">
    <location>
        <begin position="400"/>
        <end position="418"/>
    </location>
</feature>
<dbReference type="InterPro" id="IPR029016">
    <property type="entry name" value="GAF-like_dom_sf"/>
</dbReference>
<accession>A0ABS5C4U2</accession>
<name>A0ABS5C4U2_9BACT</name>
<dbReference type="Gene3D" id="3.30.450.40">
    <property type="match status" value="1"/>
</dbReference>
<evidence type="ECO:0000256" key="2">
    <source>
        <dbReference type="SAM" id="MobiDB-lite"/>
    </source>
</evidence>
<dbReference type="RefSeq" id="WP_210663590.1">
    <property type="nucleotide sequence ID" value="NZ_JAGKQQ010000002.1"/>
</dbReference>
<keyword evidence="3" id="KW-1133">Transmembrane helix</keyword>
<feature type="coiled-coil region" evidence="1">
    <location>
        <begin position="475"/>
        <end position="509"/>
    </location>
</feature>
<dbReference type="EMBL" id="JAGKQQ010000002">
    <property type="protein sequence ID" value="MBP3961011.1"/>
    <property type="molecule type" value="Genomic_DNA"/>
</dbReference>
<protein>
    <recommendedName>
        <fullName evidence="6">HlyD family efflux transporter periplasmic adaptor subunit</fullName>
    </recommendedName>
</protein>
<gene>
    <name evidence="4" type="ORF">J8F10_37805</name>
</gene>
<proteinExistence type="predicted"/>
<keyword evidence="3" id="KW-0812">Transmembrane</keyword>
<organism evidence="4 5">
    <name type="scientific">Gemmata palustris</name>
    <dbReference type="NCBI Taxonomy" id="2822762"/>
    <lineage>
        <taxon>Bacteria</taxon>
        <taxon>Pseudomonadati</taxon>
        <taxon>Planctomycetota</taxon>
        <taxon>Planctomycetia</taxon>
        <taxon>Gemmatales</taxon>
        <taxon>Gemmataceae</taxon>
        <taxon>Gemmata</taxon>
    </lineage>
</organism>
<evidence type="ECO:0008006" key="6">
    <source>
        <dbReference type="Google" id="ProtNLM"/>
    </source>
</evidence>